<dbReference type="InterPro" id="IPR011008">
    <property type="entry name" value="Dimeric_a/b-barrel"/>
</dbReference>
<protein>
    <recommendedName>
        <fullName evidence="1">ABM domain-containing protein</fullName>
    </recommendedName>
</protein>
<dbReference type="PANTHER" id="PTHR37811:SF2">
    <property type="entry name" value="ABM DOMAIN-CONTAINING PROTEIN"/>
    <property type="match status" value="1"/>
</dbReference>
<evidence type="ECO:0000313" key="3">
    <source>
        <dbReference type="Proteomes" id="UP000039046"/>
    </source>
</evidence>
<reference evidence="2 3" key="1">
    <citation type="journal article" date="2015" name="Genome Announc.">
        <title>Draft Genome Sequence and Gene Annotation of the Entomopathogenic Fungus Verticillium hemipterigenum.</title>
        <authorList>
            <person name="Horn F."/>
            <person name="Habel A."/>
            <person name="Scharf D.H."/>
            <person name="Dworschak J."/>
            <person name="Brakhage A.A."/>
            <person name="Guthke R."/>
            <person name="Hertweck C."/>
            <person name="Linde J."/>
        </authorList>
    </citation>
    <scope>NUCLEOTIDE SEQUENCE [LARGE SCALE GENOMIC DNA]</scope>
</reference>
<sequence length="195" mass="21528">MFVVVFESTAPAEVSTIAETYYAKLEPILKTYSGFIQELSFSSPEDPNSGVTIARFENEEAAVRWRNDPTHLRIQKASREKVYSHYRIRAGNVIVPSKAQSPEAKIPERILVLLEQPKTIVTPLKAVDLGADIGHGVTEFVTYASDDVFVHIVGLKSREAASLLADSESIASCSSTSIIEVVREYSKTDRKEVAP</sequence>
<proteinExistence type="predicted"/>
<organism evidence="2 3">
    <name type="scientific">[Torrubiella] hemipterigena</name>
    <dbReference type="NCBI Taxonomy" id="1531966"/>
    <lineage>
        <taxon>Eukaryota</taxon>
        <taxon>Fungi</taxon>
        <taxon>Dikarya</taxon>
        <taxon>Ascomycota</taxon>
        <taxon>Pezizomycotina</taxon>
        <taxon>Sordariomycetes</taxon>
        <taxon>Hypocreomycetidae</taxon>
        <taxon>Hypocreales</taxon>
        <taxon>Clavicipitaceae</taxon>
        <taxon>Clavicipitaceae incertae sedis</taxon>
        <taxon>'Torrubiella' clade</taxon>
    </lineage>
</organism>
<dbReference type="Pfam" id="PF03992">
    <property type="entry name" value="ABM"/>
    <property type="match status" value="1"/>
</dbReference>
<dbReference type="HOGENOM" id="CLU_1397217_0_0_1"/>
<keyword evidence="3" id="KW-1185">Reference proteome</keyword>
<evidence type="ECO:0000259" key="1">
    <source>
        <dbReference type="Pfam" id="PF03992"/>
    </source>
</evidence>
<dbReference type="SUPFAM" id="SSF54909">
    <property type="entry name" value="Dimeric alpha+beta barrel"/>
    <property type="match status" value="1"/>
</dbReference>
<feature type="domain" description="ABM" evidence="1">
    <location>
        <begin position="1"/>
        <end position="76"/>
    </location>
</feature>
<dbReference type="AlphaFoldDB" id="A0A0A1TPC8"/>
<dbReference type="OrthoDB" id="63721at2759"/>
<dbReference type="Proteomes" id="UP000039046">
    <property type="component" value="Unassembled WGS sequence"/>
</dbReference>
<dbReference type="STRING" id="1531966.A0A0A1TPC8"/>
<accession>A0A0A1TPC8</accession>
<dbReference type="Gene3D" id="3.30.70.100">
    <property type="match status" value="1"/>
</dbReference>
<gene>
    <name evidence="2" type="ORF">VHEMI08892</name>
</gene>
<dbReference type="InterPro" id="IPR052936">
    <property type="entry name" value="Jasmonate_Hydroxylase-like"/>
</dbReference>
<dbReference type="InterPro" id="IPR007138">
    <property type="entry name" value="ABM_dom"/>
</dbReference>
<evidence type="ECO:0000313" key="2">
    <source>
        <dbReference type="EMBL" id="CEJ93293.1"/>
    </source>
</evidence>
<dbReference type="EMBL" id="CDHN01000005">
    <property type="protein sequence ID" value="CEJ93293.1"/>
    <property type="molecule type" value="Genomic_DNA"/>
</dbReference>
<dbReference type="PANTHER" id="PTHR37811">
    <property type="entry name" value="BLL5343 PROTEIN"/>
    <property type="match status" value="1"/>
</dbReference>
<name>A0A0A1TPC8_9HYPO</name>